<dbReference type="InterPro" id="IPR003653">
    <property type="entry name" value="Peptidase_C48_C"/>
</dbReference>
<dbReference type="AlphaFoldDB" id="A0A0E0QNG2"/>
<feature type="domain" description="Ubiquitin-like protease family profile" evidence="4">
    <location>
        <begin position="149"/>
        <end position="228"/>
    </location>
</feature>
<evidence type="ECO:0000259" key="4">
    <source>
        <dbReference type="Pfam" id="PF02902"/>
    </source>
</evidence>
<comment type="similarity">
    <text evidence="1">Belongs to the peptidase C48 family.</text>
</comment>
<reference evidence="5" key="2">
    <citation type="submission" date="2015-06" db="UniProtKB">
        <authorList>
            <consortium name="EnsemblPlants"/>
        </authorList>
    </citation>
    <scope>IDENTIFICATION</scope>
</reference>
<protein>
    <recommendedName>
        <fullName evidence="4">Ubiquitin-like protease family profile domain-containing protein</fullName>
    </recommendedName>
</protein>
<proteinExistence type="inferred from homology"/>
<dbReference type="EnsemblPlants" id="ORUFI09G02210.1">
    <property type="protein sequence ID" value="ORUFI09G02210.1"/>
    <property type="gene ID" value="ORUFI09G02210"/>
</dbReference>
<dbReference type="Gene3D" id="3.40.395.10">
    <property type="entry name" value="Adenoviral Proteinase, Chain A"/>
    <property type="match status" value="1"/>
</dbReference>
<dbReference type="Pfam" id="PF02902">
    <property type="entry name" value="Peptidase_C48"/>
    <property type="match status" value="1"/>
</dbReference>
<organism evidence="5 6">
    <name type="scientific">Oryza rufipogon</name>
    <name type="common">Brownbeard rice</name>
    <name type="synonym">Asian wild rice</name>
    <dbReference type="NCBI Taxonomy" id="4529"/>
    <lineage>
        <taxon>Eukaryota</taxon>
        <taxon>Viridiplantae</taxon>
        <taxon>Streptophyta</taxon>
        <taxon>Embryophyta</taxon>
        <taxon>Tracheophyta</taxon>
        <taxon>Spermatophyta</taxon>
        <taxon>Magnoliopsida</taxon>
        <taxon>Liliopsida</taxon>
        <taxon>Poales</taxon>
        <taxon>Poaceae</taxon>
        <taxon>BOP clade</taxon>
        <taxon>Oryzoideae</taxon>
        <taxon>Oryzeae</taxon>
        <taxon>Oryzinae</taxon>
        <taxon>Oryza</taxon>
    </lineage>
</organism>
<accession>A0A0E0QNG2</accession>
<dbReference type="Proteomes" id="UP000008022">
    <property type="component" value="Unassembled WGS sequence"/>
</dbReference>
<keyword evidence="6" id="KW-1185">Reference proteome</keyword>
<dbReference type="InterPro" id="IPR038765">
    <property type="entry name" value="Papain-like_cys_pep_sf"/>
</dbReference>
<evidence type="ECO:0000256" key="2">
    <source>
        <dbReference type="ARBA" id="ARBA00022670"/>
    </source>
</evidence>
<evidence type="ECO:0000256" key="1">
    <source>
        <dbReference type="ARBA" id="ARBA00005234"/>
    </source>
</evidence>
<dbReference type="SUPFAM" id="SSF54001">
    <property type="entry name" value="Cysteine proteinases"/>
    <property type="match status" value="1"/>
</dbReference>
<dbReference type="GO" id="GO:0008234">
    <property type="term" value="F:cysteine-type peptidase activity"/>
    <property type="evidence" value="ECO:0007669"/>
    <property type="project" value="InterPro"/>
</dbReference>
<evidence type="ECO:0000313" key="5">
    <source>
        <dbReference type="EnsemblPlants" id="ORUFI09G02210.1"/>
    </source>
</evidence>
<evidence type="ECO:0000313" key="6">
    <source>
        <dbReference type="Proteomes" id="UP000008022"/>
    </source>
</evidence>
<sequence length="333" mass="36687">MVVGAEDKSMLTAIQAISSKVNELQKQQNEILRAIRDTDGITTKDYAVMEYVKLHNKSSPSATLVHIRGSYEIMSKTLMCLTNNPGRGNKSKWLDDRIVYSYSLLIKKRCNAIKNGKKIHVFDPTVLNWTADNVQYSRKDGRVDMATYKTFLHSVIKVIKTDLDVAASEGIRIPKIHDWKPKQIRKVPKQSDLCSCGLYVLKYIELFDGARLTKKFTQHDIDVFRRQLLGELLLSDNNMIEDIFASFLFAVAGETPSTAAVLAAVAIACAAAESHQLDLLLRPAAHPAPASCLSTPDPAPASTIFSASASSNSSCCTSYFAEVGGPGVPPHRR</sequence>
<dbReference type="HOGENOM" id="CLU_835189_0_0_1"/>
<evidence type="ECO:0000256" key="3">
    <source>
        <dbReference type="ARBA" id="ARBA00022801"/>
    </source>
</evidence>
<keyword evidence="3" id="KW-0378">Hydrolase</keyword>
<keyword evidence="2" id="KW-0645">Protease</keyword>
<dbReference type="Gramene" id="ORUFI09G02210.1">
    <property type="protein sequence ID" value="ORUFI09G02210.1"/>
    <property type="gene ID" value="ORUFI09G02210"/>
</dbReference>
<reference evidence="6" key="1">
    <citation type="submission" date="2013-06" db="EMBL/GenBank/DDBJ databases">
        <authorList>
            <person name="Zhao Q."/>
        </authorList>
    </citation>
    <scope>NUCLEOTIDE SEQUENCE</scope>
    <source>
        <strain evidence="6">cv. W1943</strain>
    </source>
</reference>
<name>A0A0E0QNG2_ORYRU</name>
<dbReference type="OMA" id="CAAAESH"/>
<dbReference type="GO" id="GO:0006508">
    <property type="term" value="P:proteolysis"/>
    <property type="evidence" value="ECO:0007669"/>
    <property type="project" value="UniProtKB-KW"/>
</dbReference>